<name>A0ABU7UX91_9GAMM</name>
<dbReference type="InterPro" id="IPR018715">
    <property type="entry name" value="DUF2239"/>
</dbReference>
<dbReference type="Pfam" id="PF09998">
    <property type="entry name" value="DUF2239"/>
    <property type="match status" value="1"/>
</dbReference>
<reference evidence="1 2" key="1">
    <citation type="submission" date="2024-01" db="EMBL/GenBank/DDBJ databases">
        <title>Novel species of the genus Luteimonas isolated from rivers.</title>
        <authorList>
            <person name="Lu H."/>
        </authorList>
    </citation>
    <scope>NUCLEOTIDE SEQUENCE [LARGE SCALE GENOMIC DNA]</scope>
    <source>
        <strain evidence="1 2">FXH3W</strain>
    </source>
</reference>
<comment type="caution">
    <text evidence="1">The sequence shown here is derived from an EMBL/GenBank/DDBJ whole genome shotgun (WGS) entry which is preliminary data.</text>
</comment>
<proteinExistence type="predicted"/>
<sequence>MSSQWLAFAGSDRIAKGEPLEVALAAHAQLLTDPTVTILAFDAVSSEPVELDLRGTAEDVSARILAAQQATAAMLKRGRGRPRLGVVSKEITLLPRHWEWLQGQSGGASVTLRKLVELAMKAEPNAANSQASLESAYRFMTAMASNAPGYEEATRALFAKDANKFAKATRKWPRDVRKHARKLAGFALGVVV</sequence>
<dbReference type="EMBL" id="JAZHBO010000001">
    <property type="protein sequence ID" value="MEF2155189.1"/>
    <property type="molecule type" value="Genomic_DNA"/>
</dbReference>
<gene>
    <name evidence="1" type="ORF">V3390_02940</name>
</gene>
<evidence type="ECO:0000313" key="2">
    <source>
        <dbReference type="Proteomes" id="UP001356170"/>
    </source>
</evidence>
<keyword evidence="2" id="KW-1185">Reference proteome</keyword>
<dbReference type="Proteomes" id="UP001356170">
    <property type="component" value="Unassembled WGS sequence"/>
</dbReference>
<accession>A0ABU7UX91</accession>
<dbReference type="RefSeq" id="WP_331703287.1">
    <property type="nucleotide sequence ID" value="NZ_JAZHBO010000001.1"/>
</dbReference>
<organism evidence="1 2">
    <name type="scientific">Aquilutibacter rugosus</name>
    <dbReference type="NCBI Taxonomy" id="3115820"/>
    <lineage>
        <taxon>Bacteria</taxon>
        <taxon>Pseudomonadati</taxon>
        <taxon>Pseudomonadota</taxon>
        <taxon>Gammaproteobacteria</taxon>
        <taxon>Lysobacterales</taxon>
        <taxon>Lysobacteraceae</taxon>
        <taxon>Aquilutibacter</taxon>
    </lineage>
</organism>
<protein>
    <submittedName>
        <fullName evidence="1">DUF2239 family protein</fullName>
    </submittedName>
</protein>
<evidence type="ECO:0000313" key="1">
    <source>
        <dbReference type="EMBL" id="MEF2155189.1"/>
    </source>
</evidence>